<evidence type="ECO:0000313" key="4">
    <source>
        <dbReference type="EMBL" id="MDN4479483.1"/>
    </source>
</evidence>
<keyword evidence="1 4" id="KW-0645">Protease</keyword>
<sequence>MTGRSRTRVAAAAAVAALTLSACAALPTAPPPLPDTFVPEVAAATPGPAIPVGDDGFTSVERIALRVSVMTCEKYGNGSAWVLDENTAVTNRHVIEGALEIGLTSYDGRHYTATSSVLSETADLALVHIDGTFPETASIADSGPAARDVLHVVGYPEGGRLTSTAGSYTGTTPETIETGQDDVYELDAPIEPGNSGSPVVDEVGDVVGVAYAAGAAGWSYAVTLDSLTHFLETESAQVPNEAECEW</sequence>
<feature type="chain" id="PRO_5045408743" evidence="3">
    <location>
        <begin position="25"/>
        <end position="246"/>
    </location>
</feature>
<dbReference type="PROSITE" id="PS51257">
    <property type="entry name" value="PROKAR_LIPOPROTEIN"/>
    <property type="match status" value="1"/>
</dbReference>
<keyword evidence="2" id="KW-0378">Hydrolase</keyword>
<dbReference type="SUPFAM" id="SSF50494">
    <property type="entry name" value="Trypsin-like serine proteases"/>
    <property type="match status" value="1"/>
</dbReference>
<name>A0ABT8GDH3_9MICO</name>
<keyword evidence="3" id="KW-0732">Signal</keyword>
<feature type="signal peptide" evidence="3">
    <location>
        <begin position="1"/>
        <end position="24"/>
    </location>
</feature>
<dbReference type="PRINTS" id="PR00834">
    <property type="entry name" value="PROTEASES2C"/>
</dbReference>
<dbReference type="InterPro" id="IPR051201">
    <property type="entry name" value="Chloro_Bact_Ser_Proteases"/>
</dbReference>
<evidence type="ECO:0000313" key="5">
    <source>
        <dbReference type="Proteomes" id="UP001172708"/>
    </source>
</evidence>
<dbReference type="PANTHER" id="PTHR43343">
    <property type="entry name" value="PEPTIDASE S12"/>
    <property type="match status" value="1"/>
</dbReference>
<dbReference type="InterPro" id="IPR001940">
    <property type="entry name" value="Peptidase_S1C"/>
</dbReference>
<evidence type="ECO:0000256" key="3">
    <source>
        <dbReference type="SAM" id="SignalP"/>
    </source>
</evidence>
<gene>
    <name evidence="4" type="ORF">QQX02_00915</name>
</gene>
<dbReference type="GO" id="GO:0006508">
    <property type="term" value="P:proteolysis"/>
    <property type="evidence" value="ECO:0007669"/>
    <property type="project" value="UniProtKB-KW"/>
</dbReference>
<protein>
    <submittedName>
        <fullName evidence="4">Serine protease</fullName>
    </submittedName>
</protein>
<accession>A0ABT8GDH3</accession>
<evidence type="ECO:0000256" key="2">
    <source>
        <dbReference type="ARBA" id="ARBA00022801"/>
    </source>
</evidence>
<keyword evidence="5" id="KW-1185">Reference proteome</keyword>
<dbReference type="Gene3D" id="2.40.10.120">
    <property type="match status" value="1"/>
</dbReference>
<organism evidence="4 5">
    <name type="scientific">Demequina muriae</name>
    <dbReference type="NCBI Taxonomy" id="3051664"/>
    <lineage>
        <taxon>Bacteria</taxon>
        <taxon>Bacillati</taxon>
        <taxon>Actinomycetota</taxon>
        <taxon>Actinomycetes</taxon>
        <taxon>Micrococcales</taxon>
        <taxon>Demequinaceae</taxon>
        <taxon>Demequina</taxon>
    </lineage>
</organism>
<dbReference type="RefSeq" id="WP_301140631.1">
    <property type="nucleotide sequence ID" value="NZ_JAUHQA010000001.1"/>
</dbReference>
<dbReference type="Pfam" id="PF13365">
    <property type="entry name" value="Trypsin_2"/>
    <property type="match status" value="1"/>
</dbReference>
<dbReference type="PANTHER" id="PTHR43343:SF3">
    <property type="entry name" value="PROTEASE DO-LIKE 8, CHLOROPLASTIC"/>
    <property type="match status" value="1"/>
</dbReference>
<reference evidence="4" key="1">
    <citation type="submission" date="2023-06" db="EMBL/GenBank/DDBJ databases">
        <title>Egi l300058.</title>
        <authorList>
            <person name="Gao L."/>
            <person name="Fang B.-Z."/>
            <person name="Li W.-J."/>
        </authorList>
    </citation>
    <scope>NUCLEOTIDE SEQUENCE</scope>
    <source>
        <strain evidence="4">EGI L300058</strain>
    </source>
</reference>
<dbReference type="EMBL" id="JAUHQA010000001">
    <property type="protein sequence ID" value="MDN4479483.1"/>
    <property type="molecule type" value="Genomic_DNA"/>
</dbReference>
<dbReference type="Proteomes" id="UP001172708">
    <property type="component" value="Unassembled WGS sequence"/>
</dbReference>
<dbReference type="GO" id="GO:0008233">
    <property type="term" value="F:peptidase activity"/>
    <property type="evidence" value="ECO:0007669"/>
    <property type="project" value="UniProtKB-KW"/>
</dbReference>
<dbReference type="InterPro" id="IPR009003">
    <property type="entry name" value="Peptidase_S1_PA"/>
</dbReference>
<proteinExistence type="predicted"/>
<comment type="caution">
    <text evidence="4">The sequence shown here is derived from an EMBL/GenBank/DDBJ whole genome shotgun (WGS) entry which is preliminary data.</text>
</comment>
<evidence type="ECO:0000256" key="1">
    <source>
        <dbReference type="ARBA" id="ARBA00022670"/>
    </source>
</evidence>